<organism evidence="3 4">
    <name type="scientific">Apiospora rasikravindrae</name>
    <dbReference type="NCBI Taxonomy" id="990691"/>
    <lineage>
        <taxon>Eukaryota</taxon>
        <taxon>Fungi</taxon>
        <taxon>Dikarya</taxon>
        <taxon>Ascomycota</taxon>
        <taxon>Pezizomycotina</taxon>
        <taxon>Sordariomycetes</taxon>
        <taxon>Xylariomycetidae</taxon>
        <taxon>Amphisphaeriales</taxon>
        <taxon>Apiosporaceae</taxon>
        <taxon>Apiospora</taxon>
    </lineage>
</organism>
<evidence type="ECO:0000259" key="2">
    <source>
        <dbReference type="SMART" id="SM00382"/>
    </source>
</evidence>
<comment type="caution">
    <text evidence="3">The sequence shown here is derived from an EMBL/GenBank/DDBJ whole genome shotgun (WGS) entry which is preliminary data.</text>
</comment>
<dbReference type="Pfam" id="PF22942">
    <property type="entry name" value="DUF7025"/>
    <property type="match status" value="1"/>
</dbReference>
<dbReference type="PANTHER" id="PTHR46411">
    <property type="entry name" value="FAMILY ATPASE, PUTATIVE-RELATED"/>
    <property type="match status" value="1"/>
</dbReference>
<protein>
    <recommendedName>
        <fullName evidence="2">AAA+ ATPase domain-containing protein</fullName>
    </recommendedName>
</protein>
<gene>
    <name evidence="3" type="ORF">PG993_014779</name>
</gene>
<evidence type="ECO:0000313" key="3">
    <source>
        <dbReference type="EMBL" id="KAK8016590.1"/>
    </source>
</evidence>
<evidence type="ECO:0000313" key="4">
    <source>
        <dbReference type="Proteomes" id="UP001444661"/>
    </source>
</evidence>
<dbReference type="InterPro" id="IPR054289">
    <property type="entry name" value="DUF7025"/>
</dbReference>
<dbReference type="SMART" id="SM00382">
    <property type="entry name" value="AAA"/>
    <property type="match status" value="1"/>
</dbReference>
<keyword evidence="4" id="KW-1185">Reference proteome</keyword>
<accession>A0ABR1RNQ2</accession>
<dbReference type="EMBL" id="JAQQWK010000014">
    <property type="protein sequence ID" value="KAK8016590.1"/>
    <property type="molecule type" value="Genomic_DNA"/>
</dbReference>
<dbReference type="InterPro" id="IPR003593">
    <property type="entry name" value="AAA+_ATPase"/>
</dbReference>
<dbReference type="PANTHER" id="PTHR46411:SF2">
    <property type="entry name" value="AAA+ ATPASE DOMAIN-CONTAINING PROTEIN"/>
    <property type="match status" value="1"/>
</dbReference>
<reference evidence="3 4" key="1">
    <citation type="submission" date="2023-01" db="EMBL/GenBank/DDBJ databases">
        <title>Analysis of 21 Apiospora genomes using comparative genomics revels a genus with tremendous synthesis potential of carbohydrate active enzymes and secondary metabolites.</title>
        <authorList>
            <person name="Sorensen T."/>
        </authorList>
    </citation>
    <scope>NUCLEOTIDE SEQUENCE [LARGE SCALE GENOMIC DNA]</scope>
    <source>
        <strain evidence="3 4">CBS 33761</strain>
    </source>
</reference>
<evidence type="ECO:0000256" key="1">
    <source>
        <dbReference type="SAM" id="MobiDB-lite"/>
    </source>
</evidence>
<dbReference type="Pfam" id="PF00004">
    <property type="entry name" value="AAA"/>
    <property type="match status" value="1"/>
</dbReference>
<sequence>MGEESQNPSIAVSALLDGLLADNIDAATELWRSKLPIADSKASEIETDLTSIRSRDHRLRLKKWDNRAFLNILDFGSCGTSWHAIAKGAEQLFQSKPHIRNLPSLGIDVDSDGETVVENNTTNELHNPAHFDSSQRPQSRNGVIGPARTKSTDARINMADSQSASKVDLDIVRALLKRIEKLEADNVSLKDIIKQHDPDRPEETTLSNRWTEVHRVGERMFMDEPSWLPQEDGQLILKGHEPLLDKESYLERHPEIVFLVLLDYDSDDNSNPGSDHQNKVVNNSVAPITESIRMTTIPMKQAYDCLLEKTRMGEAKSFDSSYEVDAPYLFWYFAKPELDIVLSALSDEESKLIRLLGDYIEKSQGVLYSQVSEGLERGWVNSDRLGFLFRPGNLVVSSSNGLTQGHIIQDFAKYFTPPGDNVITVNVNTWTIAVDDDFRRKESRWAVSRFPEGQDPKEVKITCLPVYPLSFADDHLVSTLKKRAALFWRCRSHQLVQYIQDLHRNEPQRYIIDQKTFKKLHMSGSSIINDSSPEQRILDFDAETGPSGDHCYLFPPETIAYNLERKSWDIAVDNISEVQWDKKAFDNLVLSDSRTKELIHALITTKLAAEEGQGADLIKGKGNGLIMLLHGGPGTGKTFTAEAVAEIAEKPLYRVTCGDIGTKPQEVEKYLESVFYLARTWDSVILLDEADVFLEQRGLSDLDRNALVSVFLRVLEYFEGILVLTSNRVGTFDEAFKSRIQLALHYPNLNVPQRRKIWRTFLNRLRNISVGQIDYDDILDNLDELARRDINGRGIRNALTTARQLAQYRKQVMTFSDLEYVIDVASKFDDYIQTEIREGLTDDQLARERGDR</sequence>
<dbReference type="InterPro" id="IPR056599">
    <property type="entry name" value="AAA_lid_fung"/>
</dbReference>
<proteinExistence type="predicted"/>
<feature type="compositionally biased region" description="Polar residues" evidence="1">
    <location>
        <begin position="132"/>
        <end position="141"/>
    </location>
</feature>
<dbReference type="Proteomes" id="UP001444661">
    <property type="component" value="Unassembled WGS sequence"/>
</dbReference>
<dbReference type="InterPro" id="IPR027417">
    <property type="entry name" value="P-loop_NTPase"/>
</dbReference>
<feature type="region of interest" description="Disordered" evidence="1">
    <location>
        <begin position="124"/>
        <end position="144"/>
    </location>
</feature>
<dbReference type="Pfam" id="PF23232">
    <property type="entry name" value="AAA_lid_13"/>
    <property type="match status" value="1"/>
</dbReference>
<dbReference type="SUPFAM" id="SSF52540">
    <property type="entry name" value="P-loop containing nucleoside triphosphate hydrolases"/>
    <property type="match status" value="1"/>
</dbReference>
<dbReference type="Gene3D" id="3.40.50.300">
    <property type="entry name" value="P-loop containing nucleotide triphosphate hydrolases"/>
    <property type="match status" value="1"/>
</dbReference>
<name>A0ABR1RNQ2_9PEZI</name>
<dbReference type="CDD" id="cd19481">
    <property type="entry name" value="RecA-like_protease"/>
    <property type="match status" value="1"/>
</dbReference>
<dbReference type="InterPro" id="IPR003959">
    <property type="entry name" value="ATPase_AAA_core"/>
</dbReference>
<feature type="domain" description="AAA+ ATPase" evidence="2">
    <location>
        <begin position="623"/>
        <end position="750"/>
    </location>
</feature>